<dbReference type="Pfam" id="PF00635">
    <property type="entry name" value="Motile_Sperm"/>
    <property type="match status" value="1"/>
</dbReference>
<feature type="domain" description="MSP" evidence="8">
    <location>
        <begin position="1"/>
        <end position="123"/>
    </location>
</feature>
<dbReference type="InterPro" id="IPR013783">
    <property type="entry name" value="Ig-like_fold"/>
</dbReference>
<accession>A0A167E5N5</accession>
<evidence type="ECO:0000256" key="3">
    <source>
        <dbReference type="ARBA" id="ARBA00022692"/>
    </source>
</evidence>
<evidence type="ECO:0000313" key="10">
    <source>
        <dbReference type="Proteomes" id="UP000189580"/>
    </source>
</evidence>
<feature type="compositionally biased region" description="Polar residues" evidence="6">
    <location>
        <begin position="315"/>
        <end position="328"/>
    </location>
</feature>
<dbReference type="GO" id="GO:0090158">
    <property type="term" value="P:endoplasmic reticulum membrane organization"/>
    <property type="evidence" value="ECO:0007669"/>
    <property type="project" value="TreeGrafter"/>
</dbReference>
<gene>
    <name evidence="9" type="primary">SCS2</name>
    <name evidence="9" type="ORF">AWJ20_4615</name>
</gene>
<dbReference type="GO" id="GO:0005886">
    <property type="term" value="C:plasma membrane"/>
    <property type="evidence" value="ECO:0007669"/>
    <property type="project" value="TreeGrafter"/>
</dbReference>
<organism evidence="9 10">
    <name type="scientific">Sugiyamaella lignohabitans</name>
    <dbReference type="NCBI Taxonomy" id="796027"/>
    <lineage>
        <taxon>Eukaryota</taxon>
        <taxon>Fungi</taxon>
        <taxon>Dikarya</taxon>
        <taxon>Ascomycota</taxon>
        <taxon>Saccharomycotina</taxon>
        <taxon>Dipodascomycetes</taxon>
        <taxon>Dipodascales</taxon>
        <taxon>Trichomonascaceae</taxon>
        <taxon>Sugiyamaella</taxon>
    </lineage>
</organism>
<feature type="transmembrane region" description="Helical" evidence="7">
    <location>
        <begin position="333"/>
        <end position="352"/>
    </location>
</feature>
<dbReference type="Gene3D" id="2.60.40.10">
    <property type="entry name" value="Immunoglobulins"/>
    <property type="match status" value="1"/>
</dbReference>
<proteinExistence type="inferred from homology"/>
<feature type="compositionally biased region" description="Gly residues" evidence="6">
    <location>
        <begin position="217"/>
        <end position="228"/>
    </location>
</feature>
<dbReference type="EMBL" id="CP014502">
    <property type="protein sequence ID" value="ANB13672.1"/>
    <property type="molecule type" value="Genomic_DNA"/>
</dbReference>
<dbReference type="GeneID" id="30036767"/>
<keyword evidence="5 7" id="KW-0472">Membrane</keyword>
<reference evidence="9 10" key="1">
    <citation type="submission" date="2016-02" db="EMBL/GenBank/DDBJ databases">
        <title>Complete genome sequence and transcriptome regulation of the pentose utilising yeast Sugiyamaella lignohabitans.</title>
        <authorList>
            <person name="Bellasio M."/>
            <person name="Peymann A."/>
            <person name="Valli M."/>
            <person name="Sipitzky M."/>
            <person name="Graf A."/>
            <person name="Sauer M."/>
            <person name="Marx H."/>
            <person name="Mattanovich D."/>
        </authorList>
    </citation>
    <scope>NUCLEOTIDE SEQUENCE [LARGE SCALE GENOMIC DNA]</scope>
    <source>
        <strain evidence="9 10">CBS 10342</strain>
    </source>
</reference>
<keyword evidence="10" id="KW-1185">Reference proteome</keyword>
<feature type="compositionally biased region" description="Low complexity" evidence="6">
    <location>
        <begin position="127"/>
        <end position="170"/>
    </location>
</feature>
<dbReference type="InterPro" id="IPR016763">
    <property type="entry name" value="VAP"/>
</dbReference>
<feature type="compositionally biased region" description="Low complexity" evidence="6">
    <location>
        <begin position="287"/>
        <end position="309"/>
    </location>
</feature>
<evidence type="ECO:0000256" key="5">
    <source>
        <dbReference type="ARBA" id="ARBA00023136"/>
    </source>
</evidence>
<dbReference type="OrthoDB" id="264603at2759"/>
<feature type="compositionally biased region" description="Low complexity" evidence="6">
    <location>
        <begin position="248"/>
        <end position="263"/>
    </location>
</feature>
<dbReference type="GO" id="GO:0033149">
    <property type="term" value="F:FFAT motif binding"/>
    <property type="evidence" value="ECO:0007669"/>
    <property type="project" value="TreeGrafter"/>
</dbReference>
<evidence type="ECO:0000313" key="9">
    <source>
        <dbReference type="EMBL" id="ANB13672.1"/>
    </source>
</evidence>
<feature type="region of interest" description="Disordered" evidence="6">
    <location>
        <begin position="248"/>
        <end position="328"/>
    </location>
</feature>
<evidence type="ECO:0000256" key="2">
    <source>
        <dbReference type="ARBA" id="ARBA00008932"/>
    </source>
</evidence>
<evidence type="ECO:0000256" key="1">
    <source>
        <dbReference type="ARBA" id="ARBA00004211"/>
    </source>
</evidence>
<dbReference type="InterPro" id="IPR000535">
    <property type="entry name" value="MSP_dom"/>
</dbReference>
<dbReference type="Proteomes" id="UP000189580">
    <property type="component" value="Chromosome d"/>
</dbReference>
<dbReference type="AlphaFoldDB" id="A0A167E5N5"/>
<feature type="region of interest" description="Disordered" evidence="6">
    <location>
        <begin position="127"/>
        <end position="230"/>
    </location>
</feature>
<evidence type="ECO:0000256" key="6">
    <source>
        <dbReference type="SAM" id="MobiDB-lite"/>
    </source>
</evidence>
<dbReference type="KEGG" id="slb:AWJ20_4615"/>
<evidence type="ECO:0000256" key="7">
    <source>
        <dbReference type="SAM" id="Phobius"/>
    </source>
</evidence>
<dbReference type="GO" id="GO:0005789">
    <property type="term" value="C:endoplasmic reticulum membrane"/>
    <property type="evidence" value="ECO:0007669"/>
    <property type="project" value="InterPro"/>
</dbReference>
<dbReference type="PANTHER" id="PTHR10809:SF6">
    <property type="entry name" value="AT11025P-RELATED"/>
    <property type="match status" value="1"/>
</dbReference>
<evidence type="ECO:0000259" key="8">
    <source>
        <dbReference type="PROSITE" id="PS50202"/>
    </source>
</evidence>
<dbReference type="SUPFAM" id="SSF49354">
    <property type="entry name" value="PapD-like"/>
    <property type="match status" value="1"/>
</dbReference>
<keyword evidence="4 7" id="KW-1133">Transmembrane helix</keyword>
<dbReference type="GO" id="GO:0061817">
    <property type="term" value="P:endoplasmic reticulum-plasma membrane tethering"/>
    <property type="evidence" value="ECO:0007669"/>
    <property type="project" value="TreeGrafter"/>
</dbReference>
<protein>
    <submittedName>
        <fullName evidence="9">Phosphatidylinositol-binding protein SCS2</fullName>
    </submittedName>
</protein>
<feature type="compositionally biased region" description="Polar residues" evidence="6">
    <location>
        <begin position="171"/>
        <end position="202"/>
    </location>
</feature>
<dbReference type="PANTHER" id="PTHR10809">
    <property type="entry name" value="VESICLE-ASSOCIATED MEMBRANE PROTEIN-ASSOCIATED PROTEIN"/>
    <property type="match status" value="1"/>
</dbReference>
<comment type="subcellular location">
    <subcellularLocation>
        <location evidence="1">Membrane</location>
        <topology evidence="1">Single-pass type IV membrane protein</topology>
    </subcellularLocation>
</comment>
<sequence length="353" mass="35586">MDISPEVLVFHAPFSEQATKPLVLKNTSDRKLAYKIKTTAPKLYCVRPNASVIEAGQTIEVSIIRQAKDQPKPTEKSKDKFLVLTAPVSDEILENSDISKLWATLEETSKDTIVNKKIKVNYEFGTDSTGSSGSHHGETGAATSGSVGSGSLSSAATGTSESGDSSRSSGLPVNSHASALAAATSQSEGAGNTSIIDPSQYGTPLRGGHSDNAGAGSVLGGGSSGDGAGSSPVNATAAGIVAAAAGGAATGSSLSNGSSGESTLKSRNIPSSADTDRASQRAQEQISSQSKELKAAAAANSSSSTSGSANEPGFKSSQPGSSTAVRQQPSSGVPLHLVLALALVAFFIGWKLF</sequence>
<name>A0A167E5N5_9ASCO</name>
<comment type="similarity">
    <text evidence="2">Belongs to the VAMP-associated protein (VAP) (TC 9.B.17) family.</text>
</comment>
<dbReference type="PIRSF" id="PIRSF019693">
    <property type="entry name" value="VAMP-associated"/>
    <property type="match status" value="1"/>
</dbReference>
<dbReference type="InterPro" id="IPR008962">
    <property type="entry name" value="PapD-like_sf"/>
</dbReference>
<dbReference type="PROSITE" id="PS50202">
    <property type="entry name" value="MSP"/>
    <property type="match status" value="1"/>
</dbReference>
<dbReference type="RefSeq" id="XP_018736149.1">
    <property type="nucleotide sequence ID" value="XM_018881697.1"/>
</dbReference>
<keyword evidence="3 7" id="KW-0812">Transmembrane</keyword>
<evidence type="ECO:0000256" key="4">
    <source>
        <dbReference type="ARBA" id="ARBA00022989"/>
    </source>
</evidence>